<dbReference type="Proteomes" id="UP000321863">
    <property type="component" value="Unassembled WGS sequence"/>
</dbReference>
<dbReference type="RefSeq" id="WP_146939346.1">
    <property type="nucleotide sequence ID" value="NZ_BJYJ01000001.1"/>
</dbReference>
<proteinExistence type="predicted"/>
<dbReference type="PROSITE" id="PS51257">
    <property type="entry name" value="PROKAR_LIPOPROTEIN"/>
    <property type="match status" value="1"/>
</dbReference>
<keyword evidence="4" id="KW-1185">Reference proteome</keyword>
<evidence type="ECO:0008006" key="5">
    <source>
        <dbReference type="Google" id="ProtNLM"/>
    </source>
</evidence>
<feature type="signal peptide" evidence="2">
    <location>
        <begin position="1"/>
        <end position="18"/>
    </location>
</feature>
<organism evidence="3 4">
    <name type="scientific">Chryseobacterium hagamense</name>
    <dbReference type="NCBI Taxonomy" id="395935"/>
    <lineage>
        <taxon>Bacteria</taxon>
        <taxon>Pseudomonadati</taxon>
        <taxon>Bacteroidota</taxon>
        <taxon>Flavobacteriia</taxon>
        <taxon>Flavobacteriales</taxon>
        <taxon>Weeksellaceae</taxon>
        <taxon>Chryseobacterium group</taxon>
        <taxon>Chryseobacterium</taxon>
    </lineage>
</organism>
<reference evidence="3 4" key="1">
    <citation type="submission" date="2019-07" db="EMBL/GenBank/DDBJ databases">
        <title>Whole genome shotgun sequence of Chryseobacterium hagamense NBRC 105253.</title>
        <authorList>
            <person name="Hosoyama A."/>
            <person name="Uohara A."/>
            <person name="Ohji S."/>
            <person name="Ichikawa N."/>
        </authorList>
    </citation>
    <scope>NUCLEOTIDE SEQUENCE [LARGE SCALE GENOMIC DNA]</scope>
    <source>
        <strain evidence="3 4">NBRC 105253</strain>
    </source>
</reference>
<feature type="region of interest" description="Disordered" evidence="1">
    <location>
        <begin position="58"/>
        <end position="77"/>
    </location>
</feature>
<keyword evidence="2" id="KW-0732">Signal</keyword>
<feature type="compositionally biased region" description="Basic and acidic residues" evidence="1">
    <location>
        <begin position="87"/>
        <end position="105"/>
    </location>
</feature>
<sequence length="105" mass="11918">MKKLLFPILLSVSVSCFAQRKELKPFIVPNDTLNKKNKCIGDTIGPTDQEKNFYNMPTAKPSEGAEYSSLKDTGTDRTDYRMLNAMKPEELQTRKADNFPKSRGK</sequence>
<feature type="chain" id="PRO_5021819289" description="Lipoprotein" evidence="2">
    <location>
        <begin position="19"/>
        <end position="105"/>
    </location>
</feature>
<gene>
    <name evidence="3" type="ORF">CHA01nite_01870</name>
</gene>
<dbReference type="EMBL" id="BJYJ01000001">
    <property type="protein sequence ID" value="GEN74447.1"/>
    <property type="molecule type" value="Genomic_DNA"/>
</dbReference>
<evidence type="ECO:0000313" key="3">
    <source>
        <dbReference type="EMBL" id="GEN74447.1"/>
    </source>
</evidence>
<dbReference type="OrthoDB" id="1274261at2"/>
<feature type="region of interest" description="Disordered" evidence="1">
    <location>
        <begin position="83"/>
        <end position="105"/>
    </location>
</feature>
<evidence type="ECO:0000256" key="2">
    <source>
        <dbReference type="SAM" id="SignalP"/>
    </source>
</evidence>
<accession>A0A511YGW1</accession>
<protein>
    <recommendedName>
        <fullName evidence="5">Lipoprotein</fullName>
    </recommendedName>
</protein>
<dbReference type="AlphaFoldDB" id="A0A511YGW1"/>
<comment type="caution">
    <text evidence="3">The sequence shown here is derived from an EMBL/GenBank/DDBJ whole genome shotgun (WGS) entry which is preliminary data.</text>
</comment>
<evidence type="ECO:0000313" key="4">
    <source>
        <dbReference type="Proteomes" id="UP000321863"/>
    </source>
</evidence>
<evidence type="ECO:0000256" key="1">
    <source>
        <dbReference type="SAM" id="MobiDB-lite"/>
    </source>
</evidence>
<name>A0A511YGW1_9FLAO</name>